<proteinExistence type="predicted"/>
<evidence type="ECO:0000313" key="1">
    <source>
        <dbReference type="EMBL" id="POH36756.1"/>
    </source>
</evidence>
<organism evidence="1">
    <name type="scientific">Companilactobacillus formosensis</name>
    <dbReference type="NCBI Taxonomy" id="1617889"/>
    <lineage>
        <taxon>Bacteria</taxon>
        <taxon>Bacillati</taxon>
        <taxon>Bacillota</taxon>
        <taxon>Bacilli</taxon>
        <taxon>Lactobacillales</taxon>
        <taxon>Lactobacillaceae</taxon>
        <taxon>Companilactobacillus</taxon>
    </lineage>
</organism>
<name>A0A2P4R6E6_9LACO</name>
<protein>
    <submittedName>
        <fullName evidence="1">Uncharacterized protein</fullName>
    </submittedName>
</protein>
<gene>
    <name evidence="1" type="ORF">C2R26_06400</name>
</gene>
<sequence length="94" mass="11215">MVKLRSIFEMVPNTWGIKFETREKAHDFYQESIKYYEETLGPITVNNDTWYIGTKLSDEEFKTKIIELLDKLNIPKDQYTISKTEIGKFWMPEA</sequence>
<dbReference type="EMBL" id="PPWZ01000044">
    <property type="protein sequence ID" value="POH36756.1"/>
    <property type="molecule type" value="Genomic_DNA"/>
</dbReference>
<accession>A0A2P4R6E6</accession>
<dbReference type="AlphaFoldDB" id="A0A2P4R6E6"/>
<reference evidence="1" key="1">
    <citation type="submission" date="2018-01" db="EMBL/GenBank/DDBJ databases">
        <title>Genome sequnecing of Lactobacillus formosensis KACC 18721.</title>
        <authorList>
            <person name="Kim S.-J."/>
            <person name="Heo J."/>
        </authorList>
    </citation>
    <scope>NUCLEOTIDE SEQUENCE</scope>
    <source>
        <strain evidence="1">KACC 18721</strain>
    </source>
</reference>
<comment type="caution">
    <text evidence="1">The sequence shown here is derived from an EMBL/GenBank/DDBJ whole genome shotgun (WGS) entry which is preliminary data.</text>
</comment>